<organism evidence="12 13">
    <name type="scientific">Tetradesmus obliquus</name>
    <name type="common">Green alga</name>
    <name type="synonym">Acutodesmus obliquus</name>
    <dbReference type="NCBI Taxonomy" id="3088"/>
    <lineage>
        <taxon>Eukaryota</taxon>
        <taxon>Viridiplantae</taxon>
        <taxon>Chlorophyta</taxon>
        <taxon>core chlorophytes</taxon>
        <taxon>Chlorophyceae</taxon>
        <taxon>CS clade</taxon>
        <taxon>Sphaeropleales</taxon>
        <taxon>Scenedesmaceae</taxon>
        <taxon>Tetradesmus</taxon>
    </lineage>
</organism>
<evidence type="ECO:0000259" key="10">
    <source>
        <dbReference type="SMART" id="SM00385"/>
    </source>
</evidence>
<comment type="similarity">
    <text evidence="1">Belongs to the GrpE family.</text>
</comment>
<feature type="domain" description="Cyclin-like" evidence="10">
    <location>
        <begin position="507"/>
        <end position="591"/>
    </location>
</feature>
<dbReference type="PRINTS" id="PR00773">
    <property type="entry name" value="GRPEPROTEIN"/>
</dbReference>
<dbReference type="Pfam" id="PF00134">
    <property type="entry name" value="Cyclin_N"/>
    <property type="match status" value="1"/>
</dbReference>
<dbReference type="Pfam" id="PF02984">
    <property type="entry name" value="Cyclin_C"/>
    <property type="match status" value="1"/>
</dbReference>
<keyword evidence="13" id="KW-1185">Reference proteome</keyword>
<reference evidence="12 13" key="1">
    <citation type="submission" date="2023-05" db="EMBL/GenBank/DDBJ databases">
        <title>A 100% complete, gapless, phased diploid assembly of the Scenedesmus obliquus UTEX 3031 genome.</title>
        <authorList>
            <person name="Biondi T.C."/>
            <person name="Hanschen E.R."/>
            <person name="Kwon T."/>
            <person name="Eng W."/>
            <person name="Kruse C.P.S."/>
            <person name="Koehler S.I."/>
            <person name="Kunde Y."/>
            <person name="Gleasner C.D."/>
            <person name="You Mak K.T."/>
            <person name="Polle J."/>
            <person name="Hovde B.T."/>
            <person name="Starkenburg S.R."/>
        </authorList>
    </citation>
    <scope>NUCLEOTIDE SEQUENCE [LARGE SCALE GENOMIC DNA]</scope>
    <source>
        <strain evidence="12 13">DOE0152z</strain>
    </source>
</reference>
<dbReference type="Gene3D" id="1.10.472.10">
    <property type="entry name" value="Cyclin-like"/>
    <property type="match status" value="2"/>
</dbReference>
<evidence type="ECO:0000256" key="2">
    <source>
        <dbReference type="ARBA" id="ARBA00022618"/>
    </source>
</evidence>
<dbReference type="Gene3D" id="3.90.20.20">
    <property type="match status" value="1"/>
</dbReference>
<evidence type="ECO:0000256" key="7">
    <source>
        <dbReference type="RuleBase" id="RU000640"/>
    </source>
</evidence>
<dbReference type="SUPFAM" id="SSF58014">
    <property type="entry name" value="Coiled-coil domain of nucleotide exchange factor GrpE"/>
    <property type="match status" value="1"/>
</dbReference>
<accession>A0ABY8TJZ9</accession>
<feature type="region of interest" description="Disordered" evidence="9">
    <location>
        <begin position="261"/>
        <end position="297"/>
    </location>
</feature>
<evidence type="ECO:0000256" key="4">
    <source>
        <dbReference type="ARBA" id="ARBA00023186"/>
    </source>
</evidence>
<feature type="coiled-coil region" evidence="8">
    <location>
        <begin position="77"/>
        <end position="104"/>
    </location>
</feature>
<evidence type="ECO:0000256" key="6">
    <source>
        <dbReference type="RuleBase" id="RU000383"/>
    </source>
</evidence>
<dbReference type="InterPro" id="IPR006671">
    <property type="entry name" value="Cyclin_N"/>
</dbReference>
<dbReference type="HAMAP" id="MF_01151">
    <property type="entry name" value="GrpE"/>
    <property type="match status" value="1"/>
</dbReference>
<keyword evidence="7" id="KW-0496">Mitochondrion</keyword>
<feature type="domain" description="Cyclin-like" evidence="10">
    <location>
        <begin position="410"/>
        <end position="494"/>
    </location>
</feature>
<dbReference type="PROSITE" id="PS00292">
    <property type="entry name" value="CYCLINS"/>
    <property type="match status" value="1"/>
</dbReference>
<dbReference type="PROSITE" id="PS01071">
    <property type="entry name" value="GRPE"/>
    <property type="match status" value="1"/>
</dbReference>
<dbReference type="Gene3D" id="2.30.22.10">
    <property type="entry name" value="Head domain of nucleotide exchange factor GrpE"/>
    <property type="match status" value="1"/>
</dbReference>
<keyword evidence="5" id="KW-0131">Cell cycle</keyword>
<dbReference type="InterPro" id="IPR004367">
    <property type="entry name" value="Cyclin_C-dom"/>
</dbReference>
<sequence length="628" mass="69902">MVSQQVASGQLSAQLLPACTQAAAAWRPVQHAWVTPQHLHLRQFASQNASKASGVDAAAEEADQAAAAAADQAAADEEAGSSELSELQELLKKAEEEASSFKDRWQRSHAEMQNLIARQAREKETMQTYAVQKFAQQLLEVADNLESAQRAVPAAVLQPGTEISTEKALGYLKALLEGVQATERVLLKQMATKGVERIETAEGDDFDPNTQEAMTTMPAAEGKQPNTVANVWQSGYRMHDRILRAAKVIVYQEALGDIGNVNRPAAGAKQQADKAAVKKPLDTQQNQNAESIPERAVQQLADAPVRITRSKTRALAQGASLTSLLQARAAESRSSRRSGSLSAPVEPAQQPPSPLPDIDAPDKHNHLAEYEYVNDVYAYFRRVEPKFRAPANYMENQPDINEKMRAILIDWLVEVHLKFKLMPESLFLTINLIDRYLAARQVTRKNLQLVGVTAMLVAAKYEEIWAPEVRDFVYISDKAYTRKQILNTEKDMLQALGYNLSLPTSYQFLARLLKAANVHYEKNLALFVAYCAELCLVDHGMLRYGYSELAAGIMYVAMRAFKKEEPYPYNLMRHAHHTRESVLHISKEVVRLVQVAHTGNLQAVVKKYSTQKFCEAAMVQPPLEILDE</sequence>
<evidence type="ECO:0000256" key="1">
    <source>
        <dbReference type="ARBA" id="ARBA00009054"/>
    </source>
</evidence>
<dbReference type="Proteomes" id="UP001244341">
    <property type="component" value="Chromosome 1b"/>
</dbReference>
<comment type="similarity">
    <text evidence="6">Belongs to the cyclin family.</text>
</comment>
<name>A0ABY8TJZ9_TETOB</name>
<feature type="domain" description="Cyclin C-terminal" evidence="11">
    <location>
        <begin position="503"/>
        <end position="622"/>
    </location>
</feature>
<dbReference type="PANTHER" id="PTHR10177">
    <property type="entry name" value="CYCLINS"/>
    <property type="match status" value="1"/>
</dbReference>
<evidence type="ECO:0000313" key="12">
    <source>
        <dbReference type="EMBL" id="WIA09244.1"/>
    </source>
</evidence>
<keyword evidence="2" id="KW-0132">Cell division</keyword>
<dbReference type="InterPro" id="IPR000740">
    <property type="entry name" value="GrpE"/>
</dbReference>
<feature type="region of interest" description="Disordered" evidence="9">
    <location>
        <begin position="327"/>
        <end position="362"/>
    </location>
</feature>
<dbReference type="EMBL" id="CP126208">
    <property type="protein sequence ID" value="WIA09244.1"/>
    <property type="molecule type" value="Genomic_DNA"/>
</dbReference>
<evidence type="ECO:0000256" key="3">
    <source>
        <dbReference type="ARBA" id="ARBA00023127"/>
    </source>
</evidence>
<dbReference type="CDD" id="cd00446">
    <property type="entry name" value="GrpE"/>
    <property type="match status" value="1"/>
</dbReference>
<keyword evidence="3 6" id="KW-0195">Cyclin</keyword>
<evidence type="ECO:0000256" key="5">
    <source>
        <dbReference type="ARBA" id="ARBA00023306"/>
    </source>
</evidence>
<dbReference type="InterPro" id="IPR039361">
    <property type="entry name" value="Cyclin"/>
</dbReference>
<evidence type="ECO:0000313" key="13">
    <source>
        <dbReference type="Proteomes" id="UP001244341"/>
    </source>
</evidence>
<dbReference type="SUPFAM" id="SSF51064">
    <property type="entry name" value="Head domain of nucleotide exchange factor GrpE"/>
    <property type="match status" value="1"/>
</dbReference>
<gene>
    <name evidence="12" type="ORF">OEZ85_008652</name>
</gene>
<dbReference type="InterPro" id="IPR013763">
    <property type="entry name" value="Cyclin-like_dom"/>
</dbReference>
<evidence type="ECO:0000256" key="8">
    <source>
        <dbReference type="SAM" id="Coils"/>
    </source>
</evidence>
<dbReference type="InterPro" id="IPR048258">
    <property type="entry name" value="Cyclins_cyclin-box"/>
</dbReference>
<dbReference type="InterPro" id="IPR009012">
    <property type="entry name" value="GrpE_head"/>
</dbReference>
<dbReference type="CDD" id="cd20567">
    <property type="entry name" value="CYCLIN_AtCycB-like_rpt1"/>
    <property type="match status" value="1"/>
</dbReference>
<dbReference type="Pfam" id="PF01025">
    <property type="entry name" value="GrpE"/>
    <property type="match status" value="1"/>
</dbReference>
<proteinExistence type="inferred from homology"/>
<dbReference type="InterPro" id="IPR013805">
    <property type="entry name" value="GrpE_CC"/>
</dbReference>
<evidence type="ECO:0000259" key="11">
    <source>
        <dbReference type="SMART" id="SM01332"/>
    </source>
</evidence>
<dbReference type="SUPFAM" id="SSF47954">
    <property type="entry name" value="Cyclin-like"/>
    <property type="match status" value="2"/>
</dbReference>
<comment type="function">
    <text evidence="7">Essential component of the PAM complex, a complex required for the translocation of transit peptide-containing proteins from the inner membrane into the mitochondrial matrix in an ATP-dependent manner.</text>
</comment>
<dbReference type="SMART" id="SM00385">
    <property type="entry name" value="CYCLIN"/>
    <property type="match status" value="2"/>
</dbReference>
<feature type="compositionally biased region" description="Basic and acidic residues" evidence="9">
    <location>
        <begin position="271"/>
        <end position="281"/>
    </location>
</feature>
<evidence type="ECO:0000256" key="9">
    <source>
        <dbReference type="SAM" id="MobiDB-lite"/>
    </source>
</evidence>
<dbReference type="SMART" id="SM01332">
    <property type="entry name" value="Cyclin_C"/>
    <property type="match status" value="1"/>
</dbReference>
<keyword evidence="4 7" id="KW-0143">Chaperone</keyword>
<comment type="subcellular location">
    <subcellularLocation>
        <location evidence="7">Mitochondrion matrix</location>
    </subcellularLocation>
</comment>
<keyword evidence="8" id="KW-0175">Coiled coil</keyword>
<dbReference type="InterPro" id="IPR036915">
    <property type="entry name" value="Cyclin-like_sf"/>
</dbReference>
<protein>
    <recommendedName>
        <fullName evidence="7">GrpE protein homolog</fullName>
    </recommendedName>
</protein>